<feature type="coiled-coil region" evidence="1">
    <location>
        <begin position="24"/>
        <end position="51"/>
    </location>
</feature>
<dbReference type="RefSeq" id="WP_322497521.1">
    <property type="nucleotide sequence ID" value="NZ_JARGYT010000016.1"/>
</dbReference>
<organism evidence="2 3">
    <name type="scientific">Candidatus Cyrtobacter comes</name>
    <dbReference type="NCBI Taxonomy" id="675776"/>
    <lineage>
        <taxon>Bacteria</taxon>
        <taxon>Pseudomonadati</taxon>
        <taxon>Pseudomonadota</taxon>
        <taxon>Alphaproteobacteria</taxon>
        <taxon>Rickettsiales</taxon>
        <taxon>Candidatus Midichloriaceae</taxon>
        <taxon>Candidatus Cyrtobacter</taxon>
    </lineage>
</organism>
<protein>
    <submittedName>
        <fullName evidence="2">Septum formation protein</fullName>
    </submittedName>
</protein>
<proteinExistence type="predicted"/>
<name>A0ABU5L7C3_9RICK</name>
<evidence type="ECO:0000256" key="1">
    <source>
        <dbReference type="SAM" id="Coils"/>
    </source>
</evidence>
<gene>
    <name evidence="2" type="ORF">Cyrtocomes_00398</name>
</gene>
<comment type="caution">
    <text evidence="2">The sequence shown here is derived from an EMBL/GenBank/DDBJ whole genome shotgun (WGS) entry which is preliminary data.</text>
</comment>
<dbReference type="Proteomes" id="UP001293791">
    <property type="component" value="Unassembled WGS sequence"/>
</dbReference>
<evidence type="ECO:0000313" key="2">
    <source>
        <dbReference type="EMBL" id="MDZ5762032.1"/>
    </source>
</evidence>
<dbReference type="EMBL" id="JARGYT010000016">
    <property type="protein sequence ID" value="MDZ5762032.1"/>
    <property type="molecule type" value="Genomic_DNA"/>
</dbReference>
<accession>A0ABU5L7C3</accession>
<keyword evidence="3" id="KW-1185">Reference proteome</keyword>
<keyword evidence="1" id="KW-0175">Coiled coil</keyword>
<evidence type="ECO:0000313" key="3">
    <source>
        <dbReference type="Proteomes" id="UP001293791"/>
    </source>
</evidence>
<reference evidence="2 3" key="1">
    <citation type="submission" date="2023-02" db="EMBL/GenBank/DDBJ databases">
        <title>Host association and intracellularity evolved multiple times independently in the Rickettsiales.</title>
        <authorList>
            <person name="Castelli M."/>
            <person name="Nardi T."/>
            <person name="Gammuto L."/>
            <person name="Bellinzona G."/>
            <person name="Sabaneyeva E."/>
            <person name="Potekhin A."/>
            <person name="Serra V."/>
            <person name="Petroni G."/>
            <person name="Sassera D."/>
        </authorList>
    </citation>
    <scope>NUCLEOTIDE SEQUENCE [LARGE SCALE GENOMIC DNA]</scope>
    <source>
        <strain evidence="2 3">BOD18</strain>
    </source>
</reference>
<sequence>MRGILAFIKIALLVNLLIFTKNAVKDLNDTLSNINSTIEKEKNKLISLNAELSYLSKPGRIEVLSKKYLNLVYPTVDQIDVLNQ</sequence>